<dbReference type="PROSITE" id="PS51257">
    <property type="entry name" value="PROKAR_LIPOPROTEIN"/>
    <property type="match status" value="1"/>
</dbReference>
<evidence type="ECO:0000256" key="1">
    <source>
        <dbReference type="SAM" id="MobiDB-lite"/>
    </source>
</evidence>
<feature type="signal peptide" evidence="2">
    <location>
        <begin position="1"/>
        <end position="25"/>
    </location>
</feature>
<dbReference type="EMBL" id="CP163445">
    <property type="protein sequence ID" value="XDQ81452.1"/>
    <property type="molecule type" value="Genomic_DNA"/>
</dbReference>
<evidence type="ECO:0000313" key="3">
    <source>
        <dbReference type="EMBL" id="XDQ81452.1"/>
    </source>
</evidence>
<feature type="region of interest" description="Disordered" evidence="1">
    <location>
        <begin position="22"/>
        <end position="69"/>
    </location>
</feature>
<proteinExistence type="predicted"/>
<evidence type="ECO:0000256" key="2">
    <source>
        <dbReference type="SAM" id="SignalP"/>
    </source>
</evidence>
<dbReference type="RefSeq" id="WP_369184283.1">
    <property type="nucleotide sequence ID" value="NZ_CP163445.1"/>
</dbReference>
<reference evidence="3" key="1">
    <citation type="submission" date="2024-07" db="EMBL/GenBank/DDBJ databases">
        <authorList>
            <person name="Yu S.T."/>
        </authorList>
    </citation>
    <scope>NUCLEOTIDE SEQUENCE</scope>
    <source>
        <strain evidence="3">Y1</strain>
    </source>
</reference>
<feature type="compositionally biased region" description="Low complexity" evidence="1">
    <location>
        <begin position="22"/>
        <end position="63"/>
    </location>
</feature>
<dbReference type="AlphaFoldDB" id="A0AB39TQG2"/>
<feature type="chain" id="PRO_5044228936" evidence="2">
    <location>
        <begin position="26"/>
        <end position="236"/>
    </location>
</feature>
<keyword evidence="2" id="KW-0732">Signal</keyword>
<organism evidence="3">
    <name type="scientific">Streptomyces sp. Y1</name>
    <dbReference type="NCBI Taxonomy" id="3238634"/>
    <lineage>
        <taxon>Bacteria</taxon>
        <taxon>Bacillati</taxon>
        <taxon>Actinomycetota</taxon>
        <taxon>Actinomycetes</taxon>
        <taxon>Kitasatosporales</taxon>
        <taxon>Streptomycetaceae</taxon>
        <taxon>Streptomyces</taxon>
    </lineage>
</organism>
<sequence>MHIRRSIALLVGATALVGACSSAPAAPHPDASTPAPAASAGAGASSASGTSSASAASPGASAAGSGGAPTKLSAAEVQGRWWTWAASSASDVNPVSDRDGHLCAQGQKGGIWFLAGSFGETVTRSCTVPAGVPVAFPLVNLVGEAADCEAFMATAKGSATLDGKALEPDRYEGTTVAISGVEGNPLTQRGGRFSTRACGLWVQAEPLAPGSHTLSIRGSSGSFAVSVDYALQVSAG</sequence>
<gene>
    <name evidence="3" type="ORF">AB2U05_24755</name>
</gene>
<name>A0AB39TQG2_9ACTN</name>
<protein>
    <submittedName>
        <fullName evidence="3">Signal protein</fullName>
    </submittedName>
</protein>
<accession>A0AB39TQG2</accession>